<dbReference type="Pfam" id="PF04107">
    <property type="entry name" value="GCS2"/>
    <property type="match status" value="1"/>
</dbReference>
<evidence type="ECO:0000313" key="8">
    <source>
        <dbReference type="Proteomes" id="UP001183794"/>
    </source>
</evidence>
<dbReference type="GO" id="GO:0016874">
    <property type="term" value="F:ligase activity"/>
    <property type="evidence" value="ECO:0007669"/>
    <property type="project" value="UniProtKB-KW"/>
</dbReference>
<accession>A0ABU2AYN2</accession>
<dbReference type="NCBIfam" id="TIGR02050">
    <property type="entry name" value="gshA_cyan_rel"/>
    <property type="match status" value="1"/>
</dbReference>
<evidence type="ECO:0000256" key="5">
    <source>
        <dbReference type="HAMAP-Rule" id="MF_01609"/>
    </source>
</evidence>
<keyword evidence="3 5" id="KW-0067">ATP-binding</keyword>
<evidence type="ECO:0000256" key="4">
    <source>
        <dbReference type="ARBA" id="ARBA00048819"/>
    </source>
</evidence>
<organism evidence="7 8">
    <name type="scientific">Enteractinococcus fodinae</name>
    <dbReference type="NCBI Taxonomy" id="684663"/>
    <lineage>
        <taxon>Bacteria</taxon>
        <taxon>Bacillati</taxon>
        <taxon>Actinomycetota</taxon>
        <taxon>Actinomycetes</taxon>
        <taxon>Micrococcales</taxon>
        <taxon>Micrococcaceae</taxon>
    </lineage>
</organism>
<dbReference type="InterPro" id="IPR006336">
    <property type="entry name" value="GCS2"/>
</dbReference>
<dbReference type="HAMAP" id="MF_01609">
    <property type="entry name" value="Glu_cys_ligase_2"/>
    <property type="match status" value="1"/>
</dbReference>
<dbReference type="SUPFAM" id="SSF55931">
    <property type="entry name" value="Glutamine synthetase/guanido kinase"/>
    <property type="match status" value="1"/>
</dbReference>
<dbReference type="InterPro" id="IPR014746">
    <property type="entry name" value="Gln_synth/guanido_kin_cat_dom"/>
</dbReference>
<dbReference type="Gene3D" id="3.30.590.20">
    <property type="match status" value="1"/>
</dbReference>
<feature type="region of interest" description="Disordered" evidence="6">
    <location>
        <begin position="360"/>
        <end position="388"/>
    </location>
</feature>
<dbReference type="EC" id="6.3.2.2" evidence="5"/>
<comment type="catalytic activity">
    <reaction evidence="4 5">
        <text>L-cysteine + L-glutamate + ATP = gamma-L-glutamyl-L-cysteine + ADP + phosphate + H(+)</text>
        <dbReference type="Rhea" id="RHEA:13285"/>
        <dbReference type="ChEBI" id="CHEBI:15378"/>
        <dbReference type="ChEBI" id="CHEBI:29985"/>
        <dbReference type="ChEBI" id="CHEBI:30616"/>
        <dbReference type="ChEBI" id="CHEBI:35235"/>
        <dbReference type="ChEBI" id="CHEBI:43474"/>
        <dbReference type="ChEBI" id="CHEBI:58173"/>
        <dbReference type="ChEBI" id="CHEBI:456216"/>
        <dbReference type="EC" id="6.3.2.2"/>
    </reaction>
</comment>
<dbReference type="InterPro" id="IPR011793">
    <property type="entry name" value="YbdK"/>
</dbReference>
<name>A0ABU2AYN2_9MICC</name>
<evidence type="ECO:0000256" key="3">
    <source>
        <dbReference type="ARBA" id="ARBA00022840"/>
    </source>
</evidence>
<evidence type="ECO:0000313" key="7">
    <source>
        <dbReference type="EMBL" id="MDR7346446.1"/>
    </source>
</evidence>
<keyword evidence="8" id="KW-1185">Reference proteome</keyword>
<gene>
    <name evidence="7" type="ORF">J2S62_000703</name>
</gene>
<proteinExistence type="inferred from homology"/>
<dbReference type="Proteomes" id="UP001183794">
    <property type="component" value="Unassembled WGS sequence"/>
</dbReference>
<comment type="similarity">
    <text evidence="5">Belongs to the glutamate--cysteine ligase type 2 family. YbdK subfamily.</text>
</comment>
<keyword evidence="1 5" id="KW-0436">Ligase</keyword>
<comment type="caution">
    <text evidence="7">The sequence shown here is derived from an EMBL/GenBank/DDBJ whole genome shotgun (WGS) entry which is preliminary data.</text>
</comment>
<evidence type="ECO:0000256" key="2">
    <source>
        <dbReference type="ARBA" id="ARBA00022741"/>
    </source>
</evidence>
<dbReference type="PANTHER" id="PTHR36510:SF1">
    <property type="entry name" value="GLUTAMATE--CYSTEINE LIGASE 2-RELATED"/>
    <property type="match status" value="1"/>
</dbReference>
<reference evidence="7 8" key="1">
    <citation type="submission" date="2023-07" db="EMBL/GenBank/DDBJ databases">
        <title>Sequencing the genomes of 1000 actinobacteria strains.</title>
        <authorList>
            <person name="Klenk H.-P."/>
        </authorList>
    </citation>
    <scope>NUCLEOTIDE SEQUENCE [LARGE SCALE GENOMIC DNA]</scope>
    <source>
        <strain evidence="7 8">DSM 22966</strain>
    </source>
</reference>
<keyword evidence="2 5" id="KW-0547">Nucleotide-binding</keyword>
<dbReference type="EMBL" id="JAVDYJ010000001">
    <property type="protein sequence ID" value="MDR7346446.1"/>
    <property type="molecule type" value="Genomic_DNA"/>
</dbReference>
<evidence type="ECO:0000256" key="6">
    <source>
        <dbReference type="SAM" id="MobiDB-lite"/>
    </source>
</evidence>
<comment type="function">
    <text evidence="5">ATP-dependent carboxylate-amine ligase which exhibits weak glutamate--cysteine ligase activity.</text>
</comment>
<protein>
    <recommendedName>
        <fullName evidence="5">Putative glutamate--cysteine ligase 2</fullName>
        <ecNumber evidence="5">6.3.2.2</ecNumber>
    </recommendedName>
    <alternativeName>
        <fullName evidence="5">Gamma-glutamylcysteine synthetase 2</fullName>
        <shortName evidence="5">GCS 2</shortName>
        <shortName evidence="5">Gamma-GCS 2</shortName>
    </alternativeName>
</protein>
<evidence type="ECO:0000256" key="1">
    <source>
        <dbReference type="ARBA" id="ARBA00022598"/>
    </source>
</evidence>
<dbReference type="InterPro" id="IPR050141">
    <property type="entry name" value="GCL_type2/YbdK_subfam"/>
</dbReference>
<sequence>MTLLGIEEEFLLVDQDALFPVAPTKHQTAALQHIAVAGGQATLEWLRCQIEHASAVLGDTQTATEALLAFRQELAAVTRQFNIAAVPVGAAPRIDGRGATISDADRYLQLAELAPGIAADQYINGMHVHVTIPNPEAGVQALNGLRPWLPLLTALSANSPFWQGRDSGFASWRTIHYRRWMVSGMPPYFQDFEDYTRRVEALLASDVVTDHGGICWLARLSHRHPTIEVRACDVQLQVSDAVVLAALIRGLVSAAVDQPPRSQPQVELLDVSLWQAAKFGLTGRLLDPFSGTPYPAKKLVWQAFQHALPYIEAFGDDELVRAGLELLLAEGTGATRQRAVYQCEGIPGVLRYAAEASTARHRRLPDTHETRTSTSSSDDAGHPSGLAS</sequence>
<dbReference type="RefSeq" id="WP_310171444.1">
    <property type="nucleotide sequence ID" value="NZ_BAABHE010000002.1"/>
</dbReference>
<dbReference type="PANTHER" id="PTHR36510">
    <property type="entry name" value="GLUTAMATE--CYSTEINE LIGASE 2-RELATED"/>
    <property type="match status" value="1"/>
</dbReference>